<dbReference type="GO" id="GO:0046983">
    <property type="term" value="F:protein dimerization activity"/>
    <property type="evidence" value="ECO:0007669"/>
    <property type="project" value="InterPro"/>
</dbReference>
<organism evidence="2">
    <name type="scientific">Graphocephala atropunctata</name>
    <dbReference type="NCBI Taxonomy" id="36148"/>
    <lineage>
        <taxon>Eukaryota</taxon>
        <taxon>Metazoa</taxon>
        <taxon>Ecdysozoa</taxon>
        <taxon>Arthropoda</taxon>
        <taxon>Hexapoda</taxon>
        <taxon>Insecta</taxon>
        <taxon>Pterygota</taxon>
        <taxon>Neoptera</taxon>
        <taxon>Paraneoptera</taxon>
        <taxon>Hemiptera</taxon>
        <taxon>Auchenorrhyncha</taxon>
        <taxon>Membracoidea</taxon>
        <taxon>Cicadellidae</taxon>
        <taxon>Cicadellinae</taxon>
        <taxon>Cicadellini</taxon>
        <taxon>Graphocephala</taxon>
    </lineage>
</organism>
<proteinExistence type="predicted"/>
<name>A0A1B6MBU2_9HEMI</name>
<dbReference type="InterPro" id="IPR052958">
    <property type="entry name" value="IFN-induced_PKR_regulator"/>
</dbReference>
<dbReference type="AlphaFoldDB" id="A0A1B6MBU2"/>
<dbReference type="PANTHER" id="PTHR46289">
    <property type="entry name" value="52 KDA REPRESSOR OF THE INHIBITOR OF THE PROTEIN KINASE-LIKE PROTEIN-RELATED"/>
    <property type="match status" value="1"/>
</dbReference>
<dbReference type="InterPro" id="IPR008906">
    <property type="entry name" value="HATC_C_dom"/>
</dbReference>
<evidence type="ECO:0000259" key="1">
    <source>
        <dbReference type="Pfam" id="PF05699"/>
    </source>
</evidence>
<dbReference type="PANTHER" id="PTHR46289:SF14">
    <property type="entry name" value="DUF4371 DOMAIN-CONTAINING PROTEIN"/>
    <property type="match status" value="1"/>
</dbReference>
<dbReference type="EMBL" id="GEBQ01006587">
    <property type="protein sequence ID" value="JAT33390.1"/>
    <property type="molecule type" value="Transcribed_RNA"/>
</dbReference>
<dbReference type="Pfam" id="PF05699">
    <property type="entry name" value="Dimer_Tnp_hAT"/>
    <property type="match status" value="1"/>
</dbReference>
<protein>
    <recommendedName>
        <fullName evidence="1">HAT C-terminal dimerisation domain-containing protein</fullName>
    </recommendedName>
</protein>
<gene>
    <name evidence="2" type="ORF">g.52747</name>
</gene>
<evidence type="ECO:0000313" key="2">
    <source>
        <dbReference type="EMBL" id="JAT33390.1"/>
    </source>
</evidence>
<feature type="domain" description="HAT C-terminal dimerisation" evidence="1">
    <location>
        <begin position="27"/>
        <end position="108"/>
    </location>
</feature>
<sequence>DEQILKAAQKYEVHLEGSAPLRSLKSELRLWRSKWTNLSDTPSTCTEALKRLDLSFFPLTGVLLQILGTVPVTTATAERSFSVLRRLMTYLQSTMGESRLNGLALANILKDKEIKIETVINVFCQKKCRRMEIENWECD</sequence>
<accession>A0A1B6MBU2</accession>
<feature type="non-terminal residue" evidence="2">
    <location>
        <position position="1"/>
    </location>
</feature>
<reference evidence="2" key="1">
    <citation type="submission" date="2015-11" db="EMBL/GenBank/DDBJ databases">
        <title>De novo transcriptome assembly of four potential Pierce s Disease insect vectors from Arizona vineyards.</title>
        <authorList>
            <person name="Tassone E.E."/>
        </authorList>
    </citation>
    <scope>NUCLEOTIDE SEQUENCE</scope>
</reference>